<evidence type="ECO:0000313" key="1">
    <source>
        <dbReference type="EMBL" id="CAD9812070.1"/>
    </source>
</evidence>
<sequence length="154" mass="17959">MLFILAYADVLCRMMSAMYTICKHFVVVTVNIVIHPFAHDDGSLCQTNERTHKNTLTIENRAQWHFFDQRYDSLVPCSSWAHGPCGTCISFHPTFRILSKSLCQLRSGIRILNVYFNQGMRRMILDKISNVLCMFVKKCFKLLIRITRASWKSF</sequence>
<dbReference type="AlphaFoldDB" id="A0A7S2U8P8"/>
<organism evidence="1">
    <name type="scientific">Attheya septentrionalis</name>
    <dbReference type="NCBI Taxonomy" id="420275"/>
    <lineage>
        <taxon>Eukaryota</taxon>
        <taxon>Sar</taxon>
        <taxon>Stramenopiles</taxon>
        <taxon>Ochrophyta</taxon>
        <taxon>Bacillariophyta</taxon>
        <taxon>Coscinodiscophyceae</taxon>
        <taxon>Chaetocerotophycidae</taxon>
        <taxon>Chaetocerotales</taxon>
        <taxon>Attheyaceae</taxon>
        <taxon>Attheya</taxon>
    </lineage>
</organism>
<gene>
    <name evidence="1" type="ORF">ASEP1449_LOCUS3895</name>
</gene>
<reference evidence="1" key="1">
    <citation type="submission" date="2021-01" db="EMBL/GenBank/DDBJ databases">
        <authorList>
            <person name="Corre E."/>
            <person name="Pelletier E."/>
            <person name="Niang G."/>
            <person name="Scheremetjew M."/>
            <person name="Finn R."/>
            <person name="Kale V."/>
            <person name="Holt S."/>
            <person name="Cochrane G."/>
            <person name="Meng A."/>
            <person name="Brown T."/>
            <person name="Cohen L."/>
        </authorList>
    </citation>
    <scope>NUCLEOTIDE SEQUENCE</scope>
    <source>
        <strain evidence="1">CCMP2084</strain>
    </source>
</reference>
<name>A0A7S2U8P8_9STRA</name>
<protein>
    <submittedName>
        <fullName evidence="1">Uncharacterized protein</fullName>
    </submittedName>
</protein>
<accession>A0A7S2U8P8</accession>
<dbReference type="EMBL" id="HBHQ01005834">
    <property type="protein sequence ID" value="CAD9812070.1"/>
    <property type="molecule type" value="Transcribed_RNA"/>
</dbReference>
<proteinExistence type="predicted"/>